<dbReference type="Gene3D" id="3.30.230.10">
    <property type="match status" value="1"/>
</dbReference>
<reference evidence="5" key="3">
    <citation type="submission" date="2025-09" db="UniProtKB">
        <authorList>
            <consortium name="Ensembl"/>
        </authorList>
    </citation>
    <scope>IDENTIFICATION</scope>
    <source>
        <strain evidence="5">breed Abyssinian</strain>
    </source>
</reference>
<dbReference type="CDD" id="cd01681">
    <property type="entry name" value="aeEF2_snRNP_like_IV"/>
    <property type="match status" value="1"/>
</dbReference>
<dbReference type="InterPro" id="IPR000795">
    <property type="entry name" value="T_Tr_GTP-bd_dom"/>
</dbReference>
<dbReference type="CDD" id="cd16268">
    <property type="entry name" value="EF2_II"/>
    <property type="match status" value="1"/>
</dbReference>
<dbReference type="SMART" id="SM00838">
    <property type="entry name" value="EFG_C"/>
    <property type="match status" value="1"/>
</dbReference>
<dbReference type="InterPro" id="IPR027417">
    <property type="entry name" value="P-loop_NTPase"/>
</dbReference>
<dbReference type="CDD" id="cd16261">
    <property type="entry name" value="EF2_snRNP_III"/>
    <property type="match status" value="1"/>
</dbReference>
<dbReference type="Pfam" id="PF14492">
    <property type="entry name" value="EFG_III"/>
    <property type="match status" value="1"/>
</dbReference>
<organism evidence="5 6">
    <name type="scientific">Felis catus</name>
    <name type="common">Cat</name>
    <name type="synonym">Felis silvestris catus</name>
    <dbReference type="NCBI Taxonomy" id="9685"/>
    <lineage>
        <taxon>Eukaryota</taxon>
        <taxon>Metazoa</taxon>
        <taxon>Chordata</taxon>
        <taxon>Craniata</taxon>
        <taxon>Vertebrata</taxon>
        <taxon>Euteleostomi</taxon>
        <taxon>Mammalia</taxon>
        <taxon>Eutheria</taxon>
        <taxon>Laurasiatheria</taxon>
        <taxon>Carnivora</taxon>
        <taxon>Feliformia</taxon>
        <taxon>Felidae</taxon>
        <taxon>Felinae</taxon>
        <taxon>Felis</taxon>
    </lineage>
</organism>
<dbReference type="Gene3D" id="3.30.70.870">
    <property type="entry name" value="Elongation Factor G (Translational Gtpase), domain 3"/>
    <property type="match status" value="1"/>
</dbReference>
<dbReference type="InterPro" id="IPR056752">
    <property type="entry name" value="EFL1"/>
</dbReference>
<dbReference type="RefSeq" id="XP_023110596.2">
    <property type="nucleotide sequence ID" value="XM_023254828.2"/>
</dbReference>
<dbReference type="Pfam" id="PF00679">
    <property type="entry name" value="EFG_C"/>
    <property type="match status" value="1"/>
</dbReference>
<dbReference type="InterPro" id="IPR041095">
    <property type="entry name" value="EFG_II"/>
</dbReference>
<dbReference type="GeneID" id="101088669"/>
<name>A0ABI7XRX5_FELCA</name>
<dbReference type="Pfam" id="PF00009">
    <property type="entry name" value="GTP_EFTU"/>
    <property type="match status" value="1"/>
</dbReference>
<evidence type="ECO:0000313" key="5">
    <source>
        <dbReference type="Ensembl" id="ENSFCTP00005025309.1"/>
    </source>
</evidence>
<evidence type="ECO:0000259" key="4">
    <source>
        <dbReference type="PROSITE" id="PS51722"/>
    </source>
</evidence>
<feature type="region of interest" description="Disordered" evidence="3">
    <location>
        <begin position="854"/>
        <end position="908"/>
    </location>
</feature>
<evidence type="ECO:0000256" key="1">
    <source>
        <dbReference type="ARBA" id="ARBA00022741"/>
    </source>
</evidence>
<feature type="domain" description="Tr-type G" evidence="4">
    <location>
        <begin position="1"/>
        <end position="316"/>
    </location>
</feature>
<dbReference type="InterPro" id="IPR014721">
    <property type="entry name" value="Ribsml_uS5_D2-typ_fold_subgr"/>
</dbReference>
<dbReference type="InterPro" id="IPR020568">
    <property type="entry name" value="Ribosomal_Su5_D2-typ_SF"/>
</dbReference>
<dbReference type="Proteomes" id="UP000823872">
    <property type="component" value="Chromosome B3"/>
</dbReference>
<dbReference type="Pfam" id="PF25118">
    <property type="entry name" value="EFL1"/>
    <property type="match status" value="1"/>
</dbReference>
<dbReference type="SUPFAM" id="SSF52540">
    <property type="entry name" value="P-loop containing nucleoside triphosphate hydrolases"/>
    <property type="match status" value="1"/>
</dbReference>
<feature type="region of interest" description="Disordered" evidence="3">
    <location>
        <begin position="389"/>
        <end position="450"/>
    </location>
</feature>
<proteinExistence type="predicted"/>
<feature type="compositionally biased region" description="Basic and acidic residues" evidence="3">
    <location>
        <begin position="389"/>
        <end position="401"/>
    </location>
</feature>
<dbReference type="PANTHER" id="PTHR42908:SF3">
    <property type="entry name" value="ELONGATION FACTOR-LIKE GTPASE 1"/>
    <property type="match status" value="1"/>
</dbReference>
<dbReference type="Ensembl" id="ENSFCTT00005036537.1">
    <property type="protein sequence ID" value="ENSFCTP00005025309.1"/>
    <property type="gene ID" value="ENSFCTG00005012758.1"/>
</dbReference>
<reference evidence="5 6" key="1">
    <citation type="submission" date="2021-02" db="EMBL/GenBank/DDBJ databases">
        <title>Safari Cat Assemblies.</title>
        <authorList>
            <person name="Bredemeyer K.R."/>
            <person name="Murphy W.J."/>
        </authorList>
    </citation>
    <scope>NUCLEOTIDE SEQUENCE [LARGE SCALE GENOMIC DNA]</scope>
</reference>
<dbReference type="GeneTree" id="ENSGT00550000074806"/>
<dbReference type="SUPFAM" id="SSF54211">
    <property type="entry name" value="Ribosomal protein S5 domain 2-like"/>
    <property type="match status" value="1"/>
</dbReference>
<dbReference type="Gene3D" id="2.40.30.10">
    <property type="entry name" value="Translation factors"/>
    <property type="match status" value="1"/>
</dbReference>
<feature type="compositionally biased region" description="Basic and acidic residues" evidence="3">
    <location>
        <begin position="424"/>
        <end position="450"/>
    </location>
</feature>
<dbReference type="Gene3D" id="3.30.70.240">
    <property type="match status" value="1"/>
</dbReference>
<evidence type="ECO:0000313" key="6">
    <source>
        <dbReference type="Proteomes" id="UP000823872"/>
    </source>
</evidence>
<evidence type="ECO:0000256" key="2">
    <source>
        <dbReference type="ARBA" id="ARBA00023134"/>
    </source>
</evidence>
<dbReference type="PANTHER" id="PTHR42908">
    <property type="entry name" value="TRANSLATION ELONGATION FACTOR-RELATED"/>
    <property type="match status" value="1"/>
</dbReference>
<dbReference type="CDD" id="cd04096">
    <property type="entry name" value="eEF2_snRNP_like_C"/>
    <property type="match status" value="1"/>
</dbReference>
<dbReference type="InterPro" id="IPR000640">
    <property type="entry name" value="EFG_V-like"/>
</dbReference>
<dbReference type="PROSITE" id="PS51722">
    <property type="entry name" value="G_TR_2"/>
    <property type="match status" value="1"/>
</dbReference>
<reference evidence="5" key="2">
    <citation type="submission" date="2025-08" db="UniProtKB">
        <authorList>
            <consortium name="Ensembl"/>
        </authorList>
    </citation>
    <scope>IDENTIFICATION</scope>
    <source>
        <strain evidence="5">breed Abyssinian</strain>
    </source>
</reference>
<gene>
    <name evidence="5" type="primary">EFL1</name>
</gene>
<sequence length="1077" mass="119881">MVLNSLDKMIQLQKNTANIRNICILAHVDHGGEDYLINLIDSPGHVDFSSEVSTAVRVCDGCIIVVDAVEGVCPQTQAVLRQAWLENIRPVLVINKIDRLIVELKFTPQEAYSHLKNILEQINALTGALFTSKVLEERAERETESQVNPGSERGEQVYDWSAGLEDTDDSQLYFSPDQGGVVFASAVDGWGFGIEHFARIYSQKIGIRKEVLMKTLWGDYYINMKAKKIMKVDQAKGKKPLFVQLILENIWSLYDAVLKRDKEKIDRIVTSLGLKIGAREARHSDPKVQINAICSQWLPISHAVLAMVCQKLPSPLDITAERVEKLMCTGSQTFDSLPPETQALKAAFLKCGSEDTAPVIIFVSKMFAVDAKALPQNKPRPLTQEEIAQRRERARQRHAEKLAATQGPASVEPPEDGGAPETSPKGEETKGGEHQVEGETLKPQPEEGSSHESFVAFARVFSGVARRGKKMFVLGPKYSPVEFLRRVPSGFSTPLDDLPPVPHMACCTLENLYLLMGRELEGLVEVPPGNVLGIGGLQDFVLKSATLCSSPSCPPFVPLNFEATPIVRVAVEPKHPSEMPQLVRGMKLLNQADPCVQILIQETGEHVLVTAGEVHLQRCLDDLRERFAKIQISVSEPIIPFRETITKPPKVDMVNEEIGKQQKVAVIHQTKEDQSKIPEGIQVDADGLITLTTPNKLAVLSVRAMPLPEEVTRILEENSDLIRSMEQLTSSLNEGRNTQTIHQKTQEKICEFKRKLEQHLTGRKWRNVVDQIWSFGPRKCGPNILVNRSEDFQNSVWTGSGVKASKEASRYRDLGNSIVSGFQLATLSGPMCEEPLMGVCFILEKWDLSKFEEQGASDKHNQERRDVVQEAQAEGEACPGRGEKGGPQDGGSEPSEQKTSQRGESSLTDCYGPFSGQLIATMKEACRYALQVKPQRLMAAMYTCDIMATGDVLGRVYAVLSKREGRVLQEEMKEGTDMFIIKAVLPVAESFGFADEIRKRTSGLASPQLVFSHWEVIPSDPFWVPTTEEEYLHFGEKADSENQARKYMDAVRKRKGLYVEEKVVAHAEKQRTLSKNK</sequence>
<feature type="compositionally biased region" description="Basic and acidic residues" evidence="3">
    <location>
        <begin position="854"/>
        <end position="868"/>
    </location>
</feature>
<dbReference type="InterPro" id="IPR009000">
    <property type="entry name" value="Transl_B-barrel_sf"/>
</dbReference>
<accession>A0ABI7XRX5</accession>
<keyword evidence="2" id="KW-0342">GTP-binding</keyword>
<dbReference type="Gene3D" id="3.40.50.300">
    <property type="entry name" value="P-loop containing nucleotide triphosphate hydrolases"/>
    <property type="match status" value="1"/>
</dbReference>
<dbReference type="Gene3D" id="3.90.1430.10">
    <property type="entry name" value="Yeast translation eEF2 (G' domain)"/>
    <property type="match status" value="1"/>
</dbReference>
<evidence type="ECO:0000256" key="3">
    <source>
        <dbReference type="SAM" id="MobiDB-lite"/>
    </source>
</evidence>
<dbReference type="InterPro" id="IPR035647">
    <property type="entry name" value="EFG_III/V"/>
</dbReference>
<dbReference type="SUPFAM" id="SSF50447">
    <property type="entry name" value="Translation proteins"/>
    <property type="match status" value="1"/>
</dbReference>
<protein>
    <recommendedName>
        <fullName evidence="4">Tr-type G domain-containing protein</fullName>
    </recommendedName>
</protein>
<keyword evidence="1" id="KW-0547">Nucleotide-binding</keyword>
<dbReference type="SUPFAM" id="SSF54980">
    <property type="entry name" value="EF-G C-terminal domain-like"/>
    <property type="match status" value="2"/>
</dbReference>
<keyword evidence="6" id="KW-1185">Reference proteome</keyword>